<organism evidence="3 4">
    <name type="scientific">Catenovulum maritimum</name>
    <dbReference type="NCBI Taxonomy" id="1513271"/>
    <lineage>
        <taxon>Bacteria</taxon>
        <taxon>Pseudomonadati</taxon>
        <taxon>Pseudomonadota</taxon>
        <taxon>Gammaproteobacteria</taxon>
        <taxon>Alteromonadales</taxon>
        <taxon>Alteromonadaceae</taxon>
        <taxon>Catenovulum</taxon>
    </lineage>
</organism>
<name>A0A0J8GUG8_9ALTE</name>
<evidence type="ECO:0000313" key="3">
    <source>
        <dbReference type="EMBL" id="KMT64949.1"/>
    </source>
</evidence>
<keyword evidence="4" id="KW-1185">Reference proteome</keyword>
<evidence type="ECO:0000256" key="1">
    <source>
        <dbReference type="SAM" id="Phobius"/>
    </source>
</evidence>
<protein>
    <submittedName>
        <fullName evidence="3">Transposase</fullName>
    </submittedName>
</protein>
<feature type="transmembrane region" description="Helical" evidence="1">
    <location>
        <begin position="56"/>
        <end position="72"/>
    </location>
</feature>
<keyword evidence="1" id="KW-1133">Transmembrane helix</keyword>
<dbReference type="PANTHER" id="PTHR33408">
    <property type="entry name" value="TRANSPOSASE"/>
    <property type="match status" value="1"/>
</dbReference>
<dbReference type="InterPro" id="IPR008490">
    <property type="entry name" value="Transposase_InsH_N"/>
</dbReference>
<reference evidence="3 4" key="1">
    <citation type="submission" date="2015-04" db="EMBL/GenBank/DDBJ databases">
        <title>Draft Genome Sequence of the Novel Agar-Digesting Marine Bacterium Q1.</title>
        <authorList>
            <person name="Li Y."/>
            <person name="Li D."/>
            <person name="Chen G."/>
            <person name="Du Z."/>
        </authorList>
    </citation>
    <scope>NUCLEOTIDE SEQUENCE [LARGE SCALE GENOMIC DNA]</scope>
    <source>
        <strain evidence="3 4">Q1</strain>
    </source>
</reference>
<dbReference type="Proteomes" id="UP000037600">
    <property type="component" value="Unassembled WGS sequence"/>
</dbReference>
<accession>A0A0J8GUG8</accession>
<keyword evidence="1" id="KW-0812">Transmembrane</keyword>
<gene>
    <name evidence="3" type="ORF">XM47_11560</name>
</gene>
<dbReference type="AlphaFoldDB" id="A0A0J8GUG8"/>
<sequence>MANYKPDYSHQNQFIAVDFSAQILPGTFEFALSHIVDNHLDLTAFDNIYKNDKGGAAAYSPVVMLKIILFAYSRGYISSRRIEQACQINITFMALSGDAQLHFYCQLCRQYE</sequence>
<dbReference type="EMBL" id="LAZL01000017">
    <property type="protein sequence ID" value="KMT64949.1"/>
    <property type="molecule type" value="Genomic_DNA"/>
</dbReference>
<keyword evidence="1" id="KW-0472">Membrane</keyword>
<dbReference type="Pfam" id="PF05598">
    <property type="entry name" value="DUF772"/>
    <property type="match status" value="1"/>
</dbReference>
<evidence type="ECO:0000313" key="4">
    <source>
        <dbReference type="Proteomes" id="UP000037600"/>
    </source>
</evidence>
<dbReference type="RefSeq" id="WP_048692649.1">
    <property type="nucleotide sequence ID" value="NZ_KQ130492.1"/>
</dbReference>
<comment type="caution">
    <text evidence="3">The sequence shown here is derived from an EMBL/GenBank/DDBJ whole genome shotgun (WGS) entry which is preliminary data.</text>
</comment>
<evidence type="ECO:0000259" key="2">
    <source>
        <dbReference type="Pfam" id="PF05598"/>
    </source>
</evidence>
<proteinExistence type="predicted"/>
<feature type="domain" description="Transposase InsH N-terminal" evidence="2">
    <location>
        <begin position="20"/>
        <end position="97"/>
    </location>
</feature>